<dbReference type="Proteomes" id="UP001163321">
    <property type="component" value="Chromosome 3"/>
</dbReference>
<accession>A0ACC0W9I9</accession>
<protein>
    <submittedName>
        <fullName evidence="1">Uncharacterized protein</fullName>
    </submittedName>
</protein>
<reference evidence="1 2" key="1">
    <citation type="journal article" date="2022" name="bioRxiv">
        <title>The genome of the oomycete Peronosclerospora sorghi, a cosmopolitan pathogen of maize and sorghum, is inflated with dispersed pseudogenes.</title>
        <authorList>
            <person name="Fletcher K."/>
            <person name="Martin F."/>
            <person name="Isakeit T."/>
            <person name="Cavanaugh K."/>
            <person name="Magill C."/>
            <person name="Michelmore R."/>
        </authorList>
    </citation>
    <scope>NUCLEOTIDE SEQUENCE [LARGE SCALE GENOMIC DNA]</scope>
    <source>
        <strain evidence="1">P6</strain>
    </source>
</reference>
<name>A0ACC0W9I9_9STRA</name>
<gene>
    <name evidence="1" type="ORF">PsorP6_008309</name>
</gene>
<comment type="caution">
    <text evidence="1">The sequence shown here is derived from an EMBL/GenBank/DDBJ whole genome shotgun (WGS) entry which is preliminary data.</text>
</comment>
<proteinExistence type="predicted"/>
<sequence length="896" mass="101130">MEVLNIRRDLVQCWVASTLVQVLARVSQDSNYLLLSVGDTVVQEEGTLLLILVKGMLHENNQPDSGDYAHVHSLDELQQWTATRAARAEPRDGVLVVVYTPYKVNQQVHETMEQLGTIWRKSLLLGVGFEARDCVPDKLWYHLRPLTPTEQWNPRLTLIAQPLQYLRDQCSWYFMLEIVHLLAQVAGTKMDTIEPFGAARRRLFASMEHIPFQLLVLVLRWSHFHPQLVDMCSVKFHRQVHWIPQSRVRHELVALEQRGRQLWKHIYPLMEGSTTPSTTHDEPSSVFRLLPFCTNLSPTLARVSHCQVWTTQKQFYKAQGLHAWSSGAIPFGLSSTSFLAAAYARTAMDFLLSHAASVTVSTSSTPNCFVWEAASGSCKFLHAFLVHFTALMDAHDEFQTQRLVPLIVATDLSAHVLGSRAQLACFEPFRARGLLDFALFDTHDFVHGSAAKRKTLDLLLAQRTWHVGTDGPVVLIGNYFFDSLPVDVFPVVREDEDRVVVYEALVEQETLRLADLDLVLSPVREASTQSMYQDARVNATLRQVLDDFQSTDEMSGLILFPVDAIALFLTLFDPPDASTAFPIAVLAGDAKHSFRDAISSAFVDWKNAPPRLHLPQLSPHPDCFCLPVDFAIFQLFFDLVDRTSLIYSGRSHLVAAPANDTFDVFYAILEPQSPPSTTSNTTLVASFAHQFAWLTASDYDLVWGMMSCDDAALCFSIDALLGLLAQSTWDFDLFAVVMWELLRRWRCQATNATSAFYRNLLIEAGSKSWRTFFPMENTVHLLHRLQVARWFYGTTRVKMALEAYENVLALFTCWQDHTPPAITSNEVAVFYLLGLTSLRNKQPWQALSFFRLCARGAPTKVKYQRQIARTLSALQAMRSAASSSSHVGGTLKLPEL</sequence>
<evidence type="ECO:0000313" key="2">
    <source>
        <dbReference type="Proteomes" id="UP001163321"/>
    </source>
</evidence>
<organism evidence="1 2">
    <name type="scientific">Peronosclerospora sorghi</name>
    <dbReference type="NCBI Taxonomy" id="230839"/>
    <lineage>
        <taxon>Eukaryota</taxon>
        <taxon>Sar</taxon>
        <taxon>Stramenopiles</taxon>
        <taxon>Oomycota</taxon>
        <taxon>Peronosporomycetes</taxon>
        <taxon>Peronosporales</taxon>
        <taxon>Peronosporaceae</taxon>
        <taxon>Peronosclerospora</taxon>
    </lineage>
</organism>
<keyword evidence="2" id="KW-1185">Reference proteome</keyword>
<evidence type="ECO:0000313" key="1">
    <source>
        <dbReference type="EMBL" id="KAI9915227.1"/>
    </source>
</evidence>
<dbReference type="EMBL" id="CM047582">
    <property type="protein sequence ID" value="KAI9915227.1"/>
    <property type="molecule type" value="Genomic_DNA"/>
</dbReference>